<sequence length="99" mass="11427">MAVKSPSPKKTNHPLKLATLLDRHCRCHRHESTIIVASVLSDCERQLTTNHHEISRRVTICSHPTGTKFHGPRQIDDEEERNKQRVEREARCLGKIKID</sequence>
<dbReference type="Proteomes" id="UP001187192">
    <property type="component" value="Unassembled WGS sequence"/>
</dbReference>
<evidence type="ECO:0000256" key="1">
    <source>
        <dbReference type="SAM" id="MobiDB-lite"/>
    </source>
</evidence>
<feature type="region of interest" description="Disordered" evidence="1">
    <location>
        <begin position="63"/>
        <end position="83"/>
    </location>
</feature>
<comment type="caution">
    <text evidence="2">The sequence shown here is derived from an EMBL/GenBank/DDBJ whole genome shotgun (WGS) entry which is preliminary data.</text>
</comment>
<reference evidence="2" key="1">
    <citation type="submission" date="2023-07" db="EMBL/GenBank/DDBJ databases">
        <title>draft genome sequence of fig (Ficus carica).</title>
        <authorList>
            <person name="Takahashi T."/>
            <person name="Nishimura K."/>
        </authorList>
    </citation>
    <scope>NUCLEOTIDE SEQUENCE</scope>
</reference>
<gene>
    <name evidence="2" type="ORF">TIFTF001_001199</name>
</gene>
<dbReference type="EMBL" id="BTGU01000001">
    <property type="protein sequence ID" value="GMN26157.1"/>
    <property type="molecule type" value="Genomic_DNA"/>
</dbReference>
<evidence type="ECO:0000313" key="2">
    <source>
        <dbReference type="EMBL" id="GMN26157.1"/>
    </source>
</evidence>
<name>A0AA88CR17_FICCA</name>
<dbReference type="AlphaFoldDB" id="A0AA88CR17"/>
<protein>
    <submittedName>
        <fullName evidence="2">Uncharacterized protein</fullName>
    </submittedName>
</protein>
<organism evidence="2 3">
    <name type="scientific">Ficus carica</name>
    <name type="common">Common fig</name>
    <dbReference type="NCBI Taxonomy" id="3494"/>
    <lineage>
        <taxon>Eukaryota</taxon>
        <taxon>Viridiplantae</taxon>
        <taxon>Streptophyta</taxon>
        <taxon>Embryophyta</taxon>
        <taxon>Tracheophyta</taxon>
        <taxon>Spermatophyta</taxon>
        <taxon>Magnoliopsida</taxon>
        <taxon>eudicotyledons</taxon>
        <taxon>Gunneridae</taxon>
        <taxon>Pentapetalae</taxon>
        <taxon>rosids</taxon>
        <taxon>fabids</taxon>
        <taxon>Rosales</taxon>
        <taxon>Moraceae</taxon>
        <taxon>Ficeae</taxon>
        <taxon>Ficus</taxon>
    </lineage>
</organism>
<evidence type="ECO:0000313" key="3">
    <source>
        <dbReference type="Proteomes" id="UP001187192"/>
    </source>
</evidence>
<accession>A0AA88CR17</accession>
<keyword evidence="3" id="KW-1185">Reference proteome</keyword>
<proteinExistence type="predicted"/>